<evidence type="ECO:0000313" key="1">
    <source>
        <dbReference type="EMBL" id="HBH1543545.1"/>
    </source>
</evidence>
<dbReference type="EMBL" id="DAEPXK010000040">
    <property type="protein sequence ID" value="HBH1543545.1"/>
    <property type="molecule type" value="Genomic_DNA"/>
</dbReference>
<gene>
    <name evidence="1" type="ORF">KRM00_003074</name>
</gene>
<organism evidence="1 2">
    <name type="scientific">Clostridioides difficile</name>
    <name type="common">Peptoclostridium difficile</name>
    <dbReference type="NCBI Taxonomy" id="1496"/>
    <lineage>
        <taxon>Bacteria</taxon>
        <taxon>Bacillati</taxon>
        <taxon>Bacillota</taxon>
        <taxon>Clostridia</taxon>
        <taxon>Peptostreptococcales</taxon>
        <taxon>Peptostreptococcaceae</taxon>
        <taxon>Clostridioides</taxon>
    </lineage>
</organism>
<reference evidence="1" key="1">
    <citation type="journal article" date="2018" name="Genome Biol.">
        <title>SKESA: strategic k-mer extension for scrupulous assemblies.</title>
        <authorList>
            <person name="Souvorov A."/>
            <person name="Agarwala R."/>
            <person name="Lipman D.J."/>
        </authorList>
    </citation>
    <scope>NUCLEOTIDE SEQUENCE</scope>
    <source>
        <strain evidence="1">HN1000</strain>
    </source>
</reference>
<protein>
    <submittedName>
        <fullName evidence="1">Uncharacterized protein</fullName>
    </submittedName>
</protein>
<sequence length="53" mass="5932">GWTESEVQSFAGYEDIAKVQGEITALEPSSTIFRANLFSTLTRFVTDSFKINK</sequence>
<name>A0AAN5VNM3_CLODI</name>
<comment type="caution">
    <text evidence="1">The sequence shown here is derived from an EMBL/GenBank/DDBJ whole genome shotgun (WGS) entry which is preliminary data.</text>
</comment>
<reference evidence="1" key="2">
    <citation type="submission" date="2021-06" db="EMBL/GenBank/DDBJ databases">
        <authorList>
            <consortium name="NCBI Pathogen Detection Project"/>
        </authorList>
    </citation>
    <scope>NUCLEOTIDE SEQUENCE</scope>
    <source>
        <strain evidence="1">HN1000</strain>
    </source>
</reference>
<feature type="non-terminal residue" evidence="1">
    <location>
        <position position="1"/>
    </location>
</feature>
<dbReference type="AlphaFoldDB" id="A0AAN5VNM3"/>
<dbReference type="Proteomes" id="UP000878956">
    <property type="component" value="Unassembled WGS sequence"/>
</dbReference>
<accession>A0AAN5VNM3</accession>
<evidence type="ECO:0000313" key="2">
    <source>
        <dbReference type="Proteomes" id="UP000878956"/>
    </source>
</evidence>
<proteinExistence type="predicted"/>